<sequence length="306" mass="34117">MLNYHEMTMDEAKDSPQKKKQFAVTCTIMGGVIVYMLMTSGAFQSVNPIQGKFPGGNYVYKYTARDYAASGGLGRAIMEDLINTRLANKQEIIPQYKLEEQVHHLYLENPAGRGGPRQRFMSGLVIPKSKTDDDTMALLMGLNDDTKKSEFTKDEQHILSAIEIYNMLPYETAELPPVDALVLQFPWTGGISSILVQSMKVIPKMHKLAAAKLNDGDQTVVISACSKDEQMCTHYAPLENVEAFLLGRPTTKDFNDALGKEEVVDWAGMKLTLDYAATKWKEWTGLKKKEVPAPVLEEEGEAKAEL</sequence>
<reference evidence="2" key="1">
    <citation type="submission" date="2023-08" db="EMBL/GenBank/DDBJ databases">
        <authorList>
            <person name="Audoor S."/>
            <person name="Bilcke G."/>
        </authorList>
    </citation>
    <scope>NUCLEOTIDE SEQUENCE</scope>
</reference>
<keyword evidence="1" id="KW-1133">Transmembrane helix</keyword>
<keyword evidence="1" id="KW-0472">Membrane</keyword>
<evidence type="ECO:0000256" key="1">
    <source>
        <dbReference type="SAM" id="Phobius"/>
    </source>
</evidence>
<gene>
    <name evidence="2" type="ORF">CYCCA115_LOCUS21064</name>
</gene>
<proteinExistence type="predicted"/>
<dbReference type="EMBL" id="CAKOGP040002202">
    <property type="protein sequence ID" value="CAJ1965333.1"/>
    <property type="molecule type" value="Genomic_DNA"/>
</dbReference>
<accession>A0AAD2JMZ4</accession>
<keyword evidence="3" id="KW-1185">Reference proteome</keyword>
<comment type="caution">
    <text evidence="2">The sequence shown here is derived from an EMBL/GenBank/DDBJ whole genome shotgun (WGS) entry which is preliminary data.</text>
</comment>
<evidence type="ECO:0000313" key="3">
    <source>
        <dbReference type="Proteomes" id="UP001295423"/>
    </source>
</evidence>
<name>A0AAD2JMZ4_9STRA</name>
<feature type="transmembrane region" description="Helical" evidence="1">
    <location>
        <begin position="21"/>
        <end position="43"/>
    </location>
</feature>
<organism evidence="2 3">
    <name type="scientific">Cylindrotheca closterium</name>
    <dbReference type="NCBI Taxonomy" id="2856"/>
    <lineage>
        <taxon>Eukaryota</taxon>
        <taxon>Sar</taxon>
        <taxon>Stramenopiles</taxon>
        <taxon>Ochrophyta</taxon>
        <taxon>Bacillariophyta</taxon>
        <taxon>Bacillariophyceae</taxon>
        <taxon>Bacillariophycidae</taxon>
        <taxon>Bacillariales</taxon>
        <taxon>Bacillariaceae</taxon>
        <taxon>Cylindrotheca</taxon>
    </lineage>
</organism>
<keyword evidence="1" id="KW-0812">Transmembrane</keyword>
<protein>
    <submittedName>
        <fullName evidence="2">Uncharacterized protein</fullName>
    </submittedName>
</protein>
<dbReference type="AlphaFoldDB" id="A0AAD2JMZ4"/>
<evidence type="ECO:0000313" key="2">
    <source>
        <dbReference type="EMBL" id="CAJ1965333.1"/>
    </source>
</evidence>
<dbReference type="Proteomes" id="UP001295423">
    <property type="component" value="Unassembled WGS sequence"/>
</dbReference>